<keyword evidence="2" id="KW-1185">Reference proteome</keyword>
<evidence type="ECO:0000313" key="1">
    <source>
        <dbReference type="EMBL" id="NIJ52159.1"/>
    </source>
</evidence>
<reference evidence="1 2" key="1">
    <citation type="submission" date="2020-03" db="EMBL/GenBank/DDBJ databases">
        <title>Genomic Encyclopedia of Type Strains, Phase IV (KMG-IV): sequencing the most valuable type-strain genomes for metagenomic binning, comparative biology and taxonomic classification.</title>
        <authorList>
            <person name="Goeker M."/>
        </authorList>
    </citation>
    <scope>NUCLEOTIDE SEQUENCE [LARGE SCALE GENOMIC DNA]</scope>
    <source>
        <strain evidence="1 2">DSM 102865</strain>
    </source>
</reference>
<sequence length="78" mass="8946">MSKRLIRLGSEKIHAALNGLLTHEINAVLQNGNTYFGKLVSFTSDYLILNDKRSHPHHLALADLYEIIYDATQQRRIK</sequence>
<organism evidence="1 2">
    <name type="scientific">Dyadobacter arcticus</name>
    <dbReference type="NCBI Taxonomy" id="1078754"/>
    <lineage>
        <taxon>Bacteria</taxon>
        <taxon>Pseudomonadati</taxon>
        <taxon>Bacteroidota</taxon>
        <taxon>Cytophagia</taxon>
        <taxon>Cytophagales</taxon>
        <taxon>Spirosomataceae</taxon>
        <taxon>Dyadobacter</taxon>
    </lineage>
</organism>
<evidence type="ECO:0000313" key="2">
    <source>
        <dbReference type="Proteomes" id="UP001179181"/>
    </source>
</evidence>
<proteinExistence type="predicted"/>
<protein>
    <submittedName>
        <fullName evidence="1">Uncharacterized protein</fullName>
    </submittedName>
</protein>
<dbReference type="Proteomes" id="UP001179181">
    <property type="component" value="Unassembled WGS sequence"/>
</dbReference>
<name>A0ABX0UGM6_9BACT</name>
<accession>A0ABX0UGM6</accession>
<gene>
    <name evidence="1" type="ORF">FHS68_001315</name>
</gene>
<dbReference type="RefSeq" id="WP_167268277.1">
    <property type="nucleotide sequence ID" value="NZ_JAASQJ010000001.1"/>
</dbReference>
<dbReference type="EMBL" id="JAASQJ010000001">
    <property type="protein sequence ID" value="NIJ52159.1"/>
    <property type="molecule type" value="Genomic_DNA"/>
</dbReference>
<comment type="caution">
    <text evidence="1">The sequence shown here is derived from an EMBL/GenBank/DDBJ whole genome shotgun (WGS) entry which is preliminary data.</text>
</comment>